<accession>A9NWN5</accession>
<evidence type="ECO:0000313" key="1">
    <source>
        <dbReference type="EMBL" id="ABK25046.1"/>
    </source>
</evidence>
<name>A9NWN5_PICSI</name>
<organism evidence="1">
    <name type="scientific">Picea sitchensis</name>
    <name type="common">Sitka spruce</name>
    <name type="synonym">Pinus sitchensis</name>
    <dbReference type="NCBI Taxonomy" id="3332"/>
    <lineage>
        <taxon>Eukaryota</taxon>
        <taxon>Viridiplantae</taxon>
        <taxon>Streptophyta</taxon>
        <taxon>Embryophyta</taxon>
        <taxon>Tracheophyta</taxon>
        <taxon>Spermatophyta</taxon>
        <taxon>Pinopsida</taxon>
        <taxon>Pinidae</taxon>
        <taxon>Conifers I</taxon>
        <taxon>Pinales</taxon>
        <taxon>Pinaceae</taxon>
        <taxon>Picea</taxon>
    </lineage>
</organism>
<dbReference type="AlphaFoldDB" id="A9NWN5"/>
<protein>
    <submittedName>
        <fullName evidence="1">Uncharacterized protein</fullName>
    </submittedName>
</protein>
<sequence length="37" mass="4436">MKMTQEEEAMKNVLILIIQQRKDWKKEMIVKFLPGTS</sequence>
<dbReference type="EMBL" id="EF085750">
    <property type="protein sequence ID" value="ABK25046.1"/>
    <property type="molecule type" value="mRNA"/>
</dbReference>
<proteinExistence type="evidence at transcript level"/>
<reference evidence="1" key="1">
    <citation type="journal article" date="2008" name="BMC Genomics">
        <title>A conifer genomics resource of 200,000 spruce (Picea spp.) ESTs and 6,464 high-quality, sequence-finished full-length cDNAs for Sitka spruce (Picea sitchensis).</title>
        <authorList>
            <person name="Ralph S.G."/>
            <person name="Chun H.J."/>
            <person name="Kolosova N."/>
            <person name="Cooper D."/>
            <person name="Oddy C."/>
            <person name="Ritland C.E."/>
            <person name="Kirkpatrick R."/>
            <person name="Moore R."/>
            <person name="Barber S."/>
            <person name="Holt R.A."/>
            <person name="Jones S.J."/>
            <person name="Marra M.A."/>
            <person name="Douglas C.J."/>
            <person name="Ritland K."/>
            <person name="Bohlmann J."/>
        </authorList>
    </citation>
    <scope>NUCLEOTIDE SEQUENCE</scope>
    <source>
        <tissue evidence="1">Green portion of the leader tissue</tissue>
    </source>
</reference>